<dbReference type="PANTHER" id="PTHR12944:SF2">
    <property type="entry name" value="O-PHOSPHOSERYL-TRNA(SEC) SELENIUM TRANSFERASE"/>
    <property type="match status" value="1"/>
</dbReference>
<dbReference type="GO" id="GO:0001514">
    <property type="term" value="P:selenocysteine incorporation"/>
    <property type="evidence" value="ECO:0007669"/>
    <property type="project" value="TreeGrafter"/>
</dbReference>
<dbReference type="OrthoDB" id="10263545at2759"/>
<evidence type="ECO:0000313" key="7">
    <source>
        <dbReference type="Proteomes" id="UP000268014"/>
    </source>
</evidence>
<keyword evidence="2" id="KW-0808">Transferase</keyword>
<proteinExistence type="predicted"/>
<keyword evidence="4" id="KW-0648">Protein biosynthesis</keyword>
<dbReference type="EMBL" id="UZAF01001431">
    <property type="protein sequence ID" value="VDO08299.1"/>
    <property type="molecule type" value="Genomic_DNA"/>
</dbReference>
<dbReference type="AlphaFoldDB" id="A0A0N4VV69"/>
<dbReference type="Gene3D" id="3.90.1150.10">
    <property type="entry name" value="Aspartate Aminotransferase, domain 1"/>
    <property type="match status" value="1"/>
</dbReference>
<keyword evidence="5" id="KW-0711">Selenium</keyword>
<keyword evidence="3" id="KW-0663">Pyridoxal phosphate</keyword>
<gene>
    <name evidence="6" type="ORF">HPLM_LOCUS1188</name>
</gene>
<dbReference type="Pfam" id="PF05889">
    <property type="entry name" value="SepSecS"/>
    <property type="match status" value="1"/>
</dbReference>
<dbReference type="SUPFAM" id="SSF53383">
    <property type="entry name" value="PLP-dependent transferases"/>
    <property type="match status" value="1"/>
</dbReference>
<evidence type="ECO:0000256" key="4">
    <source>
        <dbReference type="ARBA" id="ARBA00022917"/>
    </source>
</evidence>
<reference evidence="6 7" key="2">
    <citation type="submission" date="2018-11" db="EMBL/GenBank/DDBJ databases">
        <authorList>
            <consortium name="Pathogen Informatics"/>
        </authorList>
    </citation>
    <scope>NUCLEOTIDE SEQUENCE [LARGE SCALE GENOMIC DNA]</scope>
    <source>
        <strain evidence="6 7">MHpl1</strain>
    </source>
</reference>
<dbReference type="PANTHER" id="PTHR12944">
    <property type="entry name" value="SOLUBLE LIVER ANTIGEN/LIVER PANCREAS ANTIGEN"/>
    <property type="match status" value="1"/>
</dbReference>
<evidence type="ECO:0000256" key="2">
    <source>
        <dbReference type="ARBA" id="ARBA00022679"/>
    </source>
</evidence>
<protein>
    <submittedName>
        <fullName evidence="8">O-phosphoseryl-tRNA(Sec) selenium transferase</fullName>
    </submittedName>
</protein>
<evidence type="ECO:0000256" key="5">
    <source>
        <dbReference type="ARBA" id="ARBA00023266"/>
    </source>
</evidence>
<dbReference type="InterPro" id="IPR008829">
    <property type="entry name" value="SepSecS/SepCysS"/>
</dbReference>
<name>A0A0N4VV69_HAEPC</name>
<dbReference type="GO" id="GO:0098621">
    <property type="term" value="F:O-phosphoseryl-tRNA(Sec) selenium transferase activity"/>
    <property type="evidence" value="ECO:0007669"/>
    <property type="project" value="InterPro"/>
</dbReference>
<dbReference type="InterPro" id="IPR015424">
    <property type="entry name" value="PyrdxlP-dep_Trfase"/>
</dbReference>
<dbReference type="Proteomes" id="UP000268014">
    <property type="component" value="Unassembled WGS sequence"/>
</dbReference>
<dbReference type="InterPro" id="IPR015422">
    <property type="entry name" value="PyrdxlP-dep_Trfase_small"/>
</dbReference>
<keyword evidence="7" id="KW-1185">Reference proteome</keyword>
<accession>A0A0N4VV69</accession>
<dbReference type="GO" id="GO:0000049">
    <property type="term" value="F:tRNA binding"/>
    <property type="evidence" value="ECO:0007669"/>
    <property type="project" value="TreeGrafter"/>
</dbReference>
<evidence type="ECO:0000313" key="8">
    <source>
        <dbReference type="WBParaSite" id="HPLM_0000118901-mRNA-1"/>
    </source>
</evidence>
<sequence length="137" mass="14996">MPGTVEAAMKWLIKRDIVDSGTTMWALTLSSIPREKQSLFGSVLFNRGITGARAVVSTNEVTIIEGCEFLNFGSHSNEQHGGYLNVACGVGMTEGEMEELFNRIASAYSKFTRKNGYFMPGVGSNRSTPDDDEDESE</sequence>
<dbReference type="GO" id="GO:0001717">
    <property type="term" value="P:conversion of seryl-tRNAsec to selenocys-tRNAsec"/>
    <property type="evidence" value="ECO:0007669"/>
    <property type="project" value="InterPro"/>
</dbReference>
<comment type="cofactor">
    <cofactor evidence="1">
        <name>pyridoxal 5'-phosphate</name>
        <dbReference type="ChEBI" id="CHEBI:597326"/>
    </cofactor>
</comment>
<evidence type="ECO:0000313" key="6">
    <source>
        <dbReference type="EMBL" id="VDO08299.1"/>
    </source>
</evidence>
<evidence type="ECO:0000256" key="3">
    <source>
        <dbReference type="ARBA" id="ARBA00022898"/>
    </source>
</evidence>
<dbReference type="InterPro" id="IPR019872">
    <property type="entry name" value="Sec-tRNA_Se_transferase"/>
</dbReference>
<dbReference type="STRING" id="6290.A0A0N4VV69"/>
<reference evidence="8" key="1">
    <citation type="submission" date="2017-02" db="UniProtKB">
        <authorList>
            <consortium name="WormBaseParasite"/>
        </authorList>
    </citation>
    <scope>IDENTIFICATION</scope>
</reference>
<dbReference type="WBParaSite" id="HPLM_0000118901-mRNA-1">
    <property type="protein sequence ID" value="HPLM_0000118901-mRNA-1"/>
    <property type="gene ID" value="HPLM_0000118901"/>
</dbReference>
<evidence type="ECO:0000256" key="1">
    <source>
        <dbReference type="ARBA" id="ARBA00001933"/>
    </source>
</evidence>
<organism evidence="8">
    <name type="scientific">Haemonchus placei</name>
    <name type="common">Barber's pole worm</name>
    <dbReference type="NCBI Taxonomy" id="6290"/>
    <lineage>
        <taxon>Eukaryota</taxon>
        <taxon>Metazoa</taxon>
        <taxon>Ecdysozoa</taxon>
        <taxon>Nematoda</taxon>
        <taxon>Chromadorea</taxon>
        <taxon>Rhabditida</taxon>
        <taxon>Rhabditina</taxon>
        <taxon>Rhabditomorpha</taxon>
        <taxon>Strongyloidea</taxon>
        <taxon>Trichostrongylidae</taxon>
        <taxon>Haemonchus</taxon>
    </lineage>
</organism>